<feature type="chain" id="PRO_5012587586" evidence="1">
    <location>
        <begin position="16"/>
        <end position="92"/>
    </location>
</feature>
<evidence type="ECO:0000313" key="2">
    <source>
        <dbReference type="EMBL" id="EGD93109.1"/>
    </source>
</evidence>
<feature type="signal peptide" evidence="1">
    <location>
        <begin position="1"/>
        <end position="15"/>
    </location>
</feature>
<proteinExistence type="predicted"/>
<sequence length="92" mass="10001">MKSTFFLALAALVISVPVRKNVIRDARKKALAVAVAEALRTEIAGVATMIVTASLEKWNTNLRPMRPMIWPTEPVISCGHACLGRNEAEGLN</sequence>
<dbReference type="Proteomes" id="UP000009172">
    <property type="component" value="Unassembled WGS sequence"/>
</dbReference>
<accession>F2RP53</accession>
<dbReference type="AlphaFoldDB" id="F2RP53"/>
<evidence type="ECO:0000256" key="1">
    <source>
        <dbReference type="SAM" id="SignalP"/>
    </source>
</evidence>
<name>F2RP53_TRIT1</name>
<organism evidence="2 3">
    <name type="scientific">Trichophyton tonsurans (strain CBS 112818)</name>
    <name type="common">Scalp ringworm fungus</name>
    <dbReference type="NCBI Taxonomy" id="647933"/>
    <lineage>
        <taxon>Eukaryota</taxon>
        <taxon>Fungi</taxon>
        <taxon>Dikarya</taxon>
        <taxon>Ascomycota</taxon>
        <taxon>Pezizomycotina</taxon>
        <taxon>Eurotiomycetes</taxon>
        <taxon>Eurotiomycetidae</taxon>
        <taxon>Onygenales</taxon>
        <taxon>Arthrodermataceae</taxon>
        <taxon>Trichophyton</taxon>
    </lineage>
</organism>
<evidence type="ECO:0000313" key="3">
    <source>
        <dbReference type="Proteomes" id="UP000009172"/>
    </source>
</evidence>
<dbReference type="HOGENOM" id="CLU_2414891_0_0_1"/>
<dbReference type="EMBL" id="GG698478">
    <property type="protein sequence ID" value="EGD93109.1"/>
    <property type="molecule type" value="Genomic_DNA"/>
</dbReference>
<keyword evidence="1" id="KW-0732">Signal</keyword>
<reference evidence="3" key="1">
    <citation type="journal article" date="2012" name="MBio">
        <title>Comparative genome analysis of Trichophyton rubrum and related dermatophytes reveals candidate genes involved in infection.</title>
        <authorList>
            <person name="Martinez D.A."/>
            <person name="Oliver B.G."/>
            <person name="Graeser Y."/>
            <person name="Goldberg J.M."/>
            <person name="Li W."/>
            <person name="Martinez-Rossi N.M."/>
            <person name="Monod M."/>
            <person name="Shelest E."/>
            <person name="Barton R.C."/>
            <person name="Birch E."/>
            <person name="Brakhage A.A."/>
            <person name="Chen Z."/>
            <person name="Gurr S.J."/>
            <person name="Heiman D."/>
            <person name="Heitman J."/>
            <person name="Kosti I."/>
            <person name="Rossi A."/>
            <person name="Saif S."/>
            <person name="Samalova M."/>
            <person name="Saunders C.W."/>
            <person name="Shea T."/>
            <person name="Summerbell R.C."/>
            <person name="Xu J."/>
            <person name="Young S."/>
            <person name="Zeng Q."/>
            <person name="Birren B.W."/>
            <person name="Cuomo C.A."/>
            <person name="White T.C."/>
        </authorList>
    </citation>
    <scope>NUCLEOTIDE SEQUENCE [LARGE SCALE GENOMIC DNA]</scope>
    <source>
        <strain evidence="3">CBS 112818</strain>
    </source>
</reference>
<gene>
    <name evidence="2" type="ORF">TESG_08264</name>
</gene>
<protein>
    <submittedName>
        <fullName evidence="2">Uncharacterized protein</fullName>
    </submittedName>
</protein>
<keyword evidence="3" id="KW-1185">Reference proteome</keyword>